<proteinExistence type="predicted"/>
<feature type="chain" id="PRO_5045308783" evidence="1">
    <location>
        <begin position="20"/>
        <end position="251"/>
    </location>
</feature>
<sequence length="251" mass="28620">MPPRIALLTLLLLPSMLQGTNESTSTPALDQVNWNSPVYQTGFDSETVLRDWRLEGGVSMRIENKRLLLETKGINTAPARDHHLVAWLEKEIPDNFYLEFDFRPKNKQQGLAIVFLNTRGIHGESIFDENLAPRDGIFVQYHSGDLNGYHLSYWSGERKGSNLRKNKGFHLVASGEDPVASDTTDKFHRIGILKKDASIRYYVDNALALEYTDDGKEYGPAWINSGWIGLRQMDHAHWCEYDNLSIYPLLP</sequence>
<gene>
    <name evidence="2" type="ORF">SH580_17315</name>
</gene>
<dbReference type="EMBL" id="CP138858">
    <property type="protein sequence ID" value="WPJ95184.1"/>
    <property type="molecule type" value="Genomic_DNA"/>
</dbReference>
<accession>A0ABZ0RIU9</accession>
<dbReference type="RefSeq" id="WP_319832077.1">
    <property type="nucleotide sequence ID" value="NZ_CP138858.1"/>
</dbReference>
<organism evidence="2 3">
    <name type="scientific">Coraliomargarita algicola</name>
    <dbReference type="NCBI Taxonomy" id="3092156"/>
    <lineage>
        <taxon>Bacteria</taxon>
        <taxon>Pseudomonadati</taxon>
        <taxon>Verrucomicrobiota</taxon>
        <taxon>Opitutia</taxon>
        <taxon>Puniceicoccales</taxon>
        <taxon>Coraliomargaritaceae</taxon>
        <taxon>Coraliomargarita</taxon>
    </lineage>
</organism>
<evidence type="ECO:0000313" key="3">
    <source>
        <dbReference type="Proteomes" id="UP001324993"/>
    </source>
</evidence>
<keyword evidence="1" id="KW-0732">Signal</keyword>
<feature type="signal peptide" evidence="1">
    <location>
        <begin position="1"/>
        <end position="19"/>
    </location>
</feature>
<reference evidence="2 3" key="1">
    <citation type="submission" date="2023-11" db="EMBL/GenBank/DDBJ databases">
        <title>Coraliomargarita sp. nov., isolated from marine algae.</title>
        <authorList>
            <person name="Lee J.K."/>
            <person name="Baek J.H."/>
            <person name="Kim J.M."/>
            <person name="Choi D.G."/>
            <person name="Jeon C.O."/>
        </authorList>
    </citation>
    <scope>NUCLEOTIDE SEQUENCE [LARGE SCALE GENOMIC DNA]</scope>
    <source>
        <strain evidence="2 3">J2-16</strain>
    </source>
</reference>
<dbReference type="InterPro" id="IPR013320">
    <property type="entry name" value="ConA-like_dom_sf"/>
</dbReference>
<evidence type="ECO:0000256" key="1">
    <source>
        <dbReference type="SAM" id="SignalP"/>
    </source>
</evidence>
<dbReference type="Proteomes" id="UP001324993">
    <property type="component" value="Chromosome"/>
</dbReference>
<keyword evidence="3" id="KW-1185">Reference proteome</keyword>
<name>A0ABZ0RIU9_9BACT</name>
<dbReference type="Gene3D" id="2.60.120.200">
    <property type="match status" value="1"/>
</dbReference>
<dbReference type="SUPFAM" id="SSF49899">
    <property type="entry name" value="Concanavalin A-like lectins/glucanases"/>
    <property type="match status" value="1"/>
</dbReference>
<dbReference type="InterPro" id="IPR015305">
    <property type="entry name" value="DUF1961"/>
</dbReference>
<dbReference type="Pfam" id="PF09224">
    <property type="entry name" value="DUF1961"/>
    <property type="match status" value="1"/>
</dbReference>
<evidence type="ECO:0000313" key="2">
    <source>
        <dbReference type="EMBL" id="WPJ95184.1"/>
    </source>
</evidence>
<protein>
    <submittedName>
        <fullName evidence="2">DUF1961 family protein</fullName>
    </submittedName>
</protein>